<dbReference type="GO" id="GO:0003677">
    <property type="term" value="F:DNA binding"/>
    <property type="evidence" value="ECO:0007669"/>
    <property type="project" value="UniProtKB-KW"/>
</dbReference>
<dbReference type="EMBL" id="CP016176">
    <property type="protein sequence ID" value="AOM40421.1"/>
    <property type="molecule type" value="Genomic_DNA"/>
</dbReference>
<proteinExistence type="inferred from homology"/>
<dbReference type="Proteomes" id="UP000225433">
    <property type="component" value="Unassembled WGS sequence"/>
</dbReference>
<dbReference type="SUPFAM" id="SSF88659">
    <property type="entry name" value="Sigma3 and sigma4 domains of RNA polymerase sigma factors"/>
    <property type="match status" value="1"/>
</dbReference>
<evidence type="ECO:0000256" key="1">
    <source>
        <dbReference type="ARBA" id="ARBA00010234"/>
    </source>
</evidence>
<evidence type="ECO:0000313" key="6">
    <source>
        <dbReference type="EMBL" id="PHM53061.1"/>
    </source>
</evidence>
<keyword evidence="4" id="KW-0804">Transcription</keyword>
<dbReference type="Pfam" id="PF06530">
    <property type="entry name" value="Phage_antitermQ"/>
    <property type="match status" value="1"/>
</dbReference>
<evidence type="ECO:0000313" key="7">
    <source>
        <dbReference type="Proteomes" id="UP000094600"/>
    </source>
</evidence>
<dbReference type="InterPro" id="IPR036388">
    <property type="entry name" value="WH-like_DNA-bd_sf"/>
</dbReference>
<protein>
    <submittedName>
        <fullName evidence="6">Antitermination protein</fullName>
    </submittedName>
</protein>
<name>A0A2G0Q1H8_XENHO</name>
<accession>A0A2G0Q1H8</accession>
<dbReference type="InterPro" id="IPR010534">
    <property type="entry name" value="Phage_933W_GpQ"/>
</dbReference>
<dbReference type="GO" id="GO:0060567">
    <property type="term" value="P:negative regulation of termination of DNA-templated transcription"/>
    <property type="evidence" value="ECO:0007669"/>
    <property type="project" value="InterPro"/>
</dbReference>
<gene>
    <name evidence="5" type="ORF">A9255_07410</name>
    <name evidence="6" type="ORF">Xhom_03944</name>
</gene>
<dbReference type="STRING" id="351679.A9255_07410"/>
<dbReference type="EMBL" id="NJAI01000007">
    <property type="protein sequence ID" value="PHM53061.1"/>
    <property type="molecule type" value="Genomic_DNA"/>
</dbReference>
<evidence type="ECO:0000313" key="8">
    <source>
        <dbReference type="Proteomes" id="UP000225433"/>
    </source>
</evidence>
<evidence type="ECO:0000256" key="2">
    <source>
        <dbReference type="ARBA" id="ARBA00023015"/>
    </source>
</evidence>
<organism evidence="6 8">
    <name type="scientific">Xenorhabdus hominickii</name>
    <dbReference type="NCBI Taxonomy" id="351679"/>
    <lineage>
        <taxon>Bacteria</taxon>
        <taxon>Pseudomonadati</taxon>
        <taxon>Pseudomonadota</taxon>
        <taxon>Gammaproteobacteria</taxon>
        <taxon>Enterobacterales</taxon>
        <taxon>Morganellaceae</taxon>
        <taxon>Xenorhabdus</taxon>
    </lineage>
</organism>
<dbReference type="InterPro" id="IPR013324">
    <property type="entry name" value="RNA_pol_sigma_r3/r4-like"/>
</dbReference>
<dbReference type="Proteomes" id="UP000094600">
    <property type="component" value="Chromosome"/>
</dbReference>
<evidence type="ECO:0000256" key="4">
    <source>
        <dbReference type="ARBA" id="ARBA00023163"/>
    </source>
</evidence>
<comment type="similarity">
    <text evidence="1">Belongs to the phage antitermination Q type 1 family.</text>
</comment>
<dbReference type="RefSeq" id="WP_069316147.1">
    <property type="nucleotide sequence ID" value="NZ_CAWNQJ010000101.1"/>
</dbReference>
<evidence type="ECO:0000313" key="5">
    <source>
        <dbReference type="EMBL" id="AOM40421.1"/>
    </source>
</evidence>
<keyword evidence="3" id="KW-0238">DNA-binding</keyword>
<dbReference type="OrthoDB" id="6432617at2"/>
<keyword evidence="2" id="KW-0805">Transcription regulation</keyword>
<sequence length="119" mass="13283">MRDNDIHYLLEKWGAWAAADNSGVDWSPIAAGFKGLLPSTNKSRPQCTDDEGIMVDGCVARLKNHRPDEYELLILHYVYGVSLRKIAKRRKCSDGTVRKDIQTALGFIEGAACMITGWN</sequence>
<keyword evidence="7" id="KW-1185">Reference proteome</keyword>
<dbReference type="KEGG" id="xho:A9255_07410"/>
<dbReference type="AlphaFoldDB" id="A0A2G0Q1H8"/>
<evidence type="ECO:0000256" key="3">
    <source>
        <dbReference type="ARBA" id="ARBA00023125"/>
    </source>
</evidence>
<dbReference type="Gene3D" id="1.10.10.10">
    <property type="entry name" value="Winged helix-like DNA-binding domain superfamily/Winged helix DNA-binding domain"/>
    <property type="match status" value="1"/>
</dbReference>
<reference evidence="6 8" key="2">
    <citation type="journal article" date="2017" name="Nat. Microbiol.">
        <title>Natural product diversity associated with the nematode symbionts Photorhabdus and Xenorhabdus.</title>
        <authorList>
            <person name="Tobias N.J."/>
            <person name="Wolff H."/>
            <person name="Djahanschiri B."/>
            <person name="Grundmann F."/>
            <person name="Kronenwerth M."/>
            <person name="Shi Y.M."/>
            <person name="Simonyi S."/>
            <person name="Grun P."/>
            <person name="Shapiro-Ilan D."/>
            <person name="Pidot S.J."/>
            <person name="Stinear T.P."/>
            <person name="Ebersberger I."/>
            <person name="Bode H.B."/>
        </authorList>
    </citation>
    <scope>NUCLEOTIDE SEQUENCE [LARGE SCALE GENOMIC DNA]</scope>
    <source>
        <strain evidence="6 8">DSM 17903</strain>
    </source>
</reference>
<reference evidence="5 7" key="1">
    <citation type="submission" date="2016-06" db="EMBL/GenBank/DDBJ databases">
        <title>Bacterial characters and pathogenicity of Xenorhabdus hominickii from an entomopathogenic nematode, Steinernema monticolum.</title>
        <authorList>
            <person name="Park Y."/>
            <person name="Kim Y."/>
        </authorList>
    </citation>
    <scope>NUCLEOTIDE SEQUENCE [LARGE SCALE GENOMIC DNA]</scope>
    <source>
        <strain evidence="5 7">ANU1</strain>
    </source>
</reference>